<feature type="binding site" evidence="13">
    <location>
        <position position="386"/>
    </location>
    <ligand>
        <name>Zn(2+)</name>
        <dbReference type="ChEBI" id="CHEBI:29105"/>
        <note>catalytic</note>
    </ligand>
</feature>
<evidence type="ECO:0000259" key="14">
    <source>
        <dbReference type="PROSITE" id="PS50862"/>
    </source>
</evidence>
<name>A0A918XU98_9PROT</name>
<dbReference type="PROSITE" id="PS50862">
    <property type="entry name" value="AA_TRNA_LIGASE_II"/>
    <property type="match status" value="1"/>
</dbReference>
<comment type="subunit">
    <text evidence="13">Homodimer.</text>
</comment>
<dbReference type="CDD" id="cd00860">
    <property type="entry name" value="ThrRS_anticodon"/>
    <property type="match status" value="1"/>
</dbReference>
<dbReference type="EC" id="6.1.1.3" evidence="13"/>
<evidence type="ECO:0000256" key="2">
    <source>
        <dbReference type="ARBA" id="ARBA00022490"/>
    </source>
</evidence>
<comment type="catalytic activity">
    <reaction evidence="12 13">
        <text>tRNA(Thr) + L-threonine + ATP = L-threonyl-tRNA(Thr) + AMP + diphosphate + H(+)</text>
        <dbReference type="Rhea" id="RHEA:24624"/>
        <dbReference type="Rhea" id="RHEA-COMP:9670"/>
        <dbReference type="Rhea" id="RHEA-COMP:9704"/>
        <dbReference type="ChEBI" id="CHEBI:15378"/>
        <dbReference type="ChEBI" id="CHEBI:30616"/>
        <dbReference type="ChEBI" id="CHEBI:33019"/>
        <dbReference type="ChEBI" id="CHEBI:57926"/>
        <dbReference type="ChEBI" id="CHEBI:78442"/>
        <dbReference type="ChEBI" id="CHEBI:78534"/>
        <dbReference type="ChEBI" id="CHEBI:456215"/>
        <dbReference type="EC" id="6.1.1.3"/>
    </reaction>
</comment>
<evidence type="ECO:0000256" key="12">
    <source>
        <dbReference type="ARBA" id="ARBA00049515"/>
    </source>
</evidence>
<keyword evidence="6 13" id="KW-0547">Nucleotide-binding</keyword>
<dbReference type="InterPro" id="IPR004095">
    <property type="entry name" value="TGS"/>
</dbReference>
<dbReference type="Gene3D" id="3.30.980.10">
    <property type="entry name" value="Threonyl-trna Synthetase, Chain A, domain 2"/>
    <property type="match status" value="1"/>
</dbReference>
<evidence type="ECO:0000256" key="3">
    <source>
        <dbReference type="ARBA" id="ARBA00022555"/>
    </source>
</evidence>
<dbReference type="AlphaFoldDB" id="A0A918XU98"/>
<dbReference type="GO" id="GO:0004829">
    <property type="term" value="F:threonine-tRNA ligase activity"/>
    <property type="evidence" value="ECO:0007669"/>
    <property type="project" value="UniProtKB-UniRule"/>
</dbReference>
<dbReference type="FunFam" id="3.30.930.10:FF:000002">
    <property type="entry name" value="Threonine--tRNA ligase"/>
    <property type="match status" value="1"/>
</dbReference>
<dbReference type="PROSITE" id="PS51880">
    <property type="entry name" value="TGS"/>
    <property type="match status" value="1"/>
</dbReference>
<dbReference type="InterPro" id="IPR006195">
    <property type="entry name" value="aa-tRNA-synth_II"/>
</dbReference>
<dbReference type="CDD" id="cd00771">
    <property type="entry name" value="ThrRS_core"/>
    <property type="match status" value="1"/>
</dbReference>
<evidence type="ECO:0000256" key="11">
    <source>
        <dbReference type="ARBA" id="ARBA00023146"/>
    </source>
</evidence>
<dbReference type="GO" id="GO:0000049">
    <property type="term" value="F:tRNA binding"/>
    <property type="evidence" value="ECO:0007669"/>
    <property type="project" value="UniProtKB-KW"/>
</dbReference>
<evidence type="ECO:0000259" key="15">
    <source>
        <dbReference type="PROSITE" id="PS51880"/>
    </source>
</evidence>
<dbReference type="HAMAP" id="MF_00184">
    <property type="entry name" value="Thr_tRNA_synth"/>
    <property type="match status" value="1"/>
</dbReference>
<keyword evidence="5 13" id="KW-0479">Metal-binding</keyword>
<comment type="caution">
    <text evidence="16">The sequence shown here is derived from an EMBL/GenBank/DDBJ whole genome shotgun (WGS) entry which is preliminary data.</text>
</comment>
<evidence type="ECO:0000313" key="17">
    <source>
        <dbReference type="Proteomes" id="UP000630353"/>
    </source>
</evidence>
<reference evidence="16" key="2">
    <citation type="submission" date="2020-09" db="EMBL/GenBank/DDBJ databases">
        <authorList>
            <person name="Sun Q."/>
            <person name="Kim S."/>
        </authorList>
    </citation>
    <scope>NUCLEOTIDE SEQUENCE</scope>
    <source>
        <strain evidence="16">KCTC 42651</strain>
    </source>
</reference>
<keyword evidence="7 13" id="KW-0862">Zinc</keyword>
<dbReference type="Gene3D" id="3.10.20.30">
    <property type="match status" value="1"/>
</dbReference>
<dbReference type="SUPFAM" id="SSF55681">
    <property type="entry name" value="Class II aaRS and biotin synthetases"/>
    <property type="match status" value="1"/>
</dbReference>
<evidence type="ECO:0000256" key="8">
    <source>
        <dbReference type="ARBA" id="ARBA00022840"/>
    </source>
</evidence>
<evidence type="ECO:0000256" key="1">
    <source>
        <dbReference type="ARBA" id="ARBA00008226"/>
    </source>
</evidence>
<keyword evidence="3 13" id="KW-0820">tRNA-binding</keyword>
<dbReference type="InterPro" id="IPR018163">
    <property type="entry name" value="Thr/Ala-tRNA-synth_IIc_edit"/>
</dbReference>
<organism evidence="16 17">
    <name type="scientific">Thalassobaculum fulvum</name>
    <dbReference type="NCBI Taxonomy" id="1633335"/>
    <lineage>
        <taxon>Bacteria</taxon>
        <taxon>Pseudomonadati</taxon>
        <taxon>Pseudomonadota</taxon>
        <taxon>Alphaproteobacteria</taxon>
        <taxon>Rhodospirillales</taxon>
        <taxon>Thalassobaculaceae</taxon>
        <taxon>Thalassobaculum</taxon>
    </lineage>
</organism>
<gene>
    <name evidence="13 16" type="primary">thrS</name>
    <name evidence="16" type="ORF">GCM10017083_37120</name>
</gene>
<dbReference type="InterPro" id="IPR012947">
    <property type="entry name" value="tRNA_SAD"/>
</dbReference>
<dbReference type="Gene3D" id="3.30.54.20">
    <property type="match status" value="1"/>
</dbReference>
<proteinExistence type="inferred from homology"/>
<protein>
    <recommendedName>
        <fullName evidence="13">Threonine--tRNA ligase</fullName>
        <ecNumber evidence="13">6.1.1.3</ecNumber>
    </recommendedName>
    <alternativeName>
        <fullName evidence="13">Threonyl-tRNA synthetase</fullName>
        <shortName evidence="13">ThrRS</shortName>
    </alternativeName>
</protein>
<evidence type="ECO:0000256" key="7">
    <source>
        <dbReference type="ARBA" id="ARBA00022833"/>
    </source>
</evidence>
<reference evidence="16" key="1">
    <citation type="journal article" date="2014" name="Int. J. Syst. Evol. Microbiol.">
        <title>Complete genome sequence of Corynebacterium casei LMG S-19264T (=DSM 44701T), isolated from a smear-ripened cheese.</title>
        <authorList>
            <consortium name="US DOE Joint Genome Institute (JGI-PGF)"/>
            <person name="Walter F."/>
            <person name="Albersmeier A."/>
            <person name="Kalinowski J."/>
            <person name="Ruckert C."/>
        </authorList>
    </citation>
    <scope>NUCLEOTIDE SEQUENCE</scope>
    <source>
        <strain evidence="16">KCTC 42651</strain>
    </source>
</reference>
<evidence type="ECO:0000256" key="5">
    <source>
        <dbReference type="ARBA" id="ARBA00022723"/>
    </source>
</evidence>
<dbReference type="InterPro" id="IPR045864">
    <property type="entry name" value="aa-tRNA-synth_II/BPL/LPL"/>
</dbReference>
<dbReference type="GO" id="GO:0005737">
    <property type="term" value="C:cytoplasm"/>
    <property type="evidence" value="ECO:0007669"/>
    <property type="project" value="UniProtKB-SubCell"/>
</dbReference>
<dbReference type="SMART" id="SM00863">
    <property type="entry name" value="tRNA_SAD"/>
    <property type="match status" value="1"/>
</dbReference>
<dbReference type="InterPro" id="IPR002314">
    <property type="entry name" value="aa-tRNA-synt_IIb"/>
</dbReference>
<dbReference type="PRINTS" id="PR01047">
    <property type="entry name" value="TRNASYNTHTHR"/>
</dbReference>
<dbReference type="SUPFAM" id="SSF52954">
    <property type="entry name" value="Class II aaRS ABD-related"/>
    <property type="match status" value="1"/>
</dbReference>
<evidence type="ECO:0000313" key="16">
    <source>
        <dbReference type="EMBL" id="GHD56719.1"/>
    </source>
</evidence>
<feature type="domain" description="TGS" evidence="15">
    <location>
        <begin position="1"/>
        <end position="61"/>
    </location>
</feature>
<dbReference type="PANTHER" id="PTHR11451">
    <property type="entry name" value="THREONINE-TRNA LIGASE"/>
    <property type="match status" value="1"/>
</dbReference>
<keyword evidence="11 13" id="KW-0030">Aminoacyl-tRNA synthetase</keyword>
<dbReference type="EMBL" id="BMZS01000009">
    <property type="protein sequence ID" value="GHD56719.1"/>
    <property type="molecule type" value="Genomic_DNA"/>
</dbReference>
<feature type="domain" description="Aminoacyl-transfer RNA synthetases class-II family profile" evidence="14">
    <location>
        <begin position="262"/>
        <end position="535"/>
    </location>
</feature>
<keyword evidence="2 13" id="KW-0963">Cytoplasm</keyword>
<sequence length="640" mass="72112">MPAITLPDGSVRSYDKPVTPAQVAADIGPGLAKAAFVAKVDGRFVDLNTTIENDAQLALVTRKDEAALEHIRHDCAHVLAEAVLELYPETQVTIGPSIENGFYYDFYREQPFTPDDLVAIEKRMHDIVDRDEAITREEWTRDEAVLHYKKTHEPFKVELAEAIPEGEIISFYRQGEFLDLCRGPHGPSTKSVGHAFKLMKVAGAYWRGDSSKPMLQRIYGTAFAEQKQLDAYLHMLEEAEKRDHRRLGRELDLFHIQEEAVGSVFWHPKGWTLYRIIETYIRGRLEDGGYKEIKTPQLIDRSLWEASGHWEKFRENMFTANAEDDRVLALKPMNCPGHVQVYKQGLKSYRDLPLRLAEFGSCHRNEPSGALHGIMRVRAFTQDDAHIFCTEDQITAESIRFCDLLKSVYKDFGFEDIRIKFSDRPAVRAGEDAVWDRAEGALRAACDAAGLETTLNPGEGAFYGPKLEFVLRDAIGRDWQCGTLQVDFVLPERLDAEYVGEDGARHRPVMLHRAIFGSMERWLGILIEQYSGRFPLWLSPVQVVVATITNDADDYAAEVAAVCKAAGLRVAMDRRNEKINYKVREHSEAKVPAILVVGAREAEGRSVALRRLGGQAQEVLALDEAVNRLKSEATPPSGQS</sequence>
<evidence type="ECO:0000256" key="4">
    <source>
        <dbReference type="ARBA" id="ARBA00022598"/>
    </source>
</evidence>
<dbReference type="FunFam" id="3.40.50.800:FF:000001">
    <property type="entry name" value="Threonine--tRNA ligase"/>
    <property type="match status" value="1"/>
</dbReference>
<dbReference type="GO" id="GO:0005524">
    <property type="term" value="F:ATP binding"/>
    <property type="evidence" value="ECO:0007669"/>
    <property type="project" value="UniProtKB-UniRule"/>
</dbReference>
<dbReference type="InterPro" id="IPR036621">
    <property type="entry name" value="Anticodon-bd_dom_sf"/>
</dbReference>
<dbReference type="CDD" id="cd01667">
    <property type="entry name" value="TGS_ThrRS"/>
    <property type="match status" value="1"/>
</dbReference>
<keyword evidence="8 13" id="KW-0067">ATP-binding</keyword>
<dbReference type="Pfam" id="PF03129">
    <property type="entry name" value="HGTP_anticodon"/>
    <property type="match status" value="1"/>
</dbReference>
<keyword evidence="10 13" id="KW-0648">Protein biosynthesis</keyword>
<comment type="similarity">
    <text evidence="1 13">Belongs to the class-II aminoacyl-tRNA synthetase family.</text>
</comment>
<dbReference type="GO" id="GO:0046872">
    <property type="term" value="F:metal ion binding"/>
    <property type="evidence" value="ECO:0007669"/>
    <property type="project" value="UniProtKB-KW"/>
</dbReference>
<dbReference type="PANTHER" id="PTHR11451:SF44">
    <property type="entry name" value="THREONINE--TRNA LIGASE, CHLOROPLASTIC_MITOCHONDRIAL 2"/>
    <property type="match status" value="1"/>
</dbReference>
<evidence type="ECO:0000256" key="10">
    <source>
        <dbReference type="ARBA" id="ARBA00022917"/>
    </source>
</evidence>
<evidence type="ECO:0000256" key="13">
    <source>
        <dbReference type="HAMAP-Rule" id="MF_00184"/>
    </source>
</evidence>
<feature type="binding site" evidence="13">
    <location>
        <position position="335"/>
    </location>
    <ligand>
        <name>Zn(2+)</name>
        <dbReference type="ChEBI" id="CHEBI:29105"/>
        <note>catalytic</note>
    </ligand>
</feature>
<comment type="subcellular location">
    <subcellularLocation>
        <location evidence="13">Cytoplasm</location>
    </subcellularLocation>
</comment>
<dbReference type="SUPFAM" id="SSF55186">
    <property type="entry name" value="ThrRS/AlaRS common domain"/>
    <property type="match status" value="1"/>
</dbReference>
<accession>A0A918XU98</accession>
<dbReference type="Pfam" id="PF07973">
    <property type="entry name" value="tRNA_SAD"/>
    <property type="match status" value="1"/>
</dbReference>
<evidence type="ECO:0000256" key="6">
    <source>
        <dbReference type="ARBA" id="ARBA00022741"/>
    </source>
</evidence>
<dbReference type="Gene3D" id="3.40.50.800">
    <property type="entry name" value="Anticodon-binding domain"/>
    <property type="match status" value="1"/>
</dbReference>
<dbReference type="InterPro" id="IPR012676">
    <property type="entry name" value="TGS-like"/>
</dbReference>
<keyword evidence="9 13" id="KW-0694">RNA-binding</keyword>
<dbReference type="InterPro" id="IPR047246">
    <property type="entry name" value="ThrRS_anticodon"/>
</dbReference>
<dbReference type="InterPro" id="IPR012675">
    <property type="entry name" value="Beta-grasp_dom_sf"/>
</dbReference>
<evidence type="ECO:0000256" key="9">
    <source>
        <dbReference type="ARBA" id="ARBA00022884"/>
    </source>
</evidence>
<dbReference type="Gene3D" id="3.30.930.10">
    <property type="entry name" value="Bira Bifunctional Protein, Domain 2"/>
    <property type="match status" value="1"/>
</dbReference>
<dbReference type="RefSeq" id="WP_189992420.1">
    <property type="nucleotide sequence ID" value="NZ_BMZS01000009.1"/>
</dbReference>
<dbReference type="Pfam" id="PF02824">
    <property type="entry name" value="TGS"/>
    <property type="match status" value="1"/>
</dbReference>
<dbReference type="InterPro" id="IPR004154">
    <property type="entry name" value="Anticodon-bd"/>
</dbReference>
<dbReference type="GO" id="GO:0006435">
    <property type="term" value="P:threonyl-tRNA aminoacylation"/>
    <property type="evidence" value="ECO:0007669"/>
    <property type="project" value="UniProtKB-UniRule"/>
</dbReference>
<keyword evidence="4 13" id="KW-0436">Ligase</keyword>
<keyword evidence="17" id="KW-1185">Reference proteome</keyword>
<dbReference type="Pfam" id="PF00587">
    <property type="entry name" value="tRNA-synt_2b"/>
    <property type="match status" value="1"/>
</dbReference>
<comment type="cofactor">
    <cofactor evidence="13">
        <name>Zn(2+)</name>
        <dbReference type="ChEBI" id="CHEBI:29105"/>
    </cofactor>
    <text evidence="13">Binds 1 zinc ion per subunit.</text>
</comment>
<dbReference type="Proteomes" id="UP000630353">
    <property type="component" value="Unassembled WGS sequence"/>
</dbReference>
<feature type="binding site" evidence="13">
    <location>
        <position position="512"/>
    </location>
    <ligand>
        <name>Zn(2+)</name>
        <dbReference type="ChEBI" id="CHEBI:29105"/>
        <note>catalytic</note>
    </ligand>
</feature>
<dbReference type="FunFam" id="3.10.20.30:FF:000005">
    <property type="entry name" value="Threonine--tRNA ligase"/>
    <property type="match status" value="1"/>
</dbReference>
<dbReference type="SUPFAM" id="SSF81271">
    <property type="entry name" value="TGS-like"/>
    <property type="match status" value="1"/>
</dbReference>
<dbReference type="NCBIfam" id="TIGR00418">
    <property type="entry name" value="thrS"/>
    <property type="match status" value="1"/>
</dbReference>
<dbReference type="InterPro" id="IPR002320">
    <property type="entry name" value="Thr-tRNA-ligase_IIa"/>
</dbReference>
<comment type="caution">
    <text evidence="13">Lacks conserved residue(s) required for the propagation of feature annotation.</text>
</comment>
<dbReference type="InterPro" id="IPR033728">
    <property type="entry name" value="ThrRS_core"/>
</dbReference>
<dbReference type="FunFam" id="3.30.980.10:FF:000005">
    <property type="entry name" value="Threonyl-tRNA synthetase, mitochondrial"/>
    <property type="match status" value="1"/>
</dbReference>
<dbReference type="FunFam" id="3.30.54.20:FF:000002">
    <property type="entry name" value="Threonine--tRNA ligase"/>
    <property type="match status" value="1"/>
</dbReference>